<comment type="caution">
    <text evidence="5">The sequence shown here is derived from an EMBL/GenBank/DDBJ whole genome shotgun (WGS) entry which is preliminary data.</text>
</comment>
<dbReference type="GO" id="GO:0031956">
    <property type="term" value="F:medium-chain fatty acid-CoA ligase activity"/>
    <property type="evidence" value="ECO:0007669"/>
    <property type="project" value="TreeGrafter"/>
</dbReference>
<dbReference type="OrthoDB" id="9803968at2"/>
<name>N1MK83_9SPHN</name>
<dbReference type="RefSeq" id="WP_006953983.1">
    <property type="nucleotide sequence ID" value="NZ_CAVK010000077.1"/>
</dbReference>
<dbReference type="PANTHER" id="PTHR43201:SF5">
    <property type="entry name" value="MEDIUM-CHAIN ACYL-COA LIGASE ACSF2, MITOCHONDRIAL"/>
    <property type="match status" value="1"/>
</dbReference>
<feature type="domain" description="AMP-dependent synthetase/ligase" evidence="3">
    <location>
        <begin position="20"/>
        <end position="404"/>
    </location>
</feature>
<evidence type="ECO:0000256" key="2">
    <source>
        <dbReference type="ARBA" id="ARBA00022598"/>
    </source>
</evidence>
<dbReference type="InterPro" id="IPR000873">
    <property type="entry name" value="AMP-dep_synth/lig_dom"/>
</dbReference>
<reference evidence="5 6" key="1">
    <citation type="submission" date="2013-03" db="EMBL/GenBank/DDBJ databases">
        <authorList>
            <person name="Le V."/>
        </authorList>
    </citation>
    <scope>NUCLEOTIDE SEQUENCE [LARGE SCALE GENOMIC DNA]</scope>
    <source>
        <strain evidence="5 6">BiD32</strain>
    </source>
</reference>
<dbReference type="GO" id="GO:0004467">
    <property type="term" value="F:long-chain fatty acid-CoA ligase activity"/>
    <property type="evidence" value="ECO:0007669"/>
    <property type="project" value="UniProtKB-EC"/>
</dbReference>
<sequence>MEIVAGLVPSRGTIGYSIVDSARRWPGNAALILGEQQADYAEFARQTVDCARSLTGIGIRRGDHVGILMPNCWDYVILCGALNLIGACAVVLNARYRGDELRYVVDHANIKVLFTTDAARRHVDLQGILSECFPELATWEKTKLLTAASAPQLGQVFLFGAPEDSAWPNETDFAAAGADVQNEELGRIIGAVCPEDTAFVIFSSGTTALPKACMITHRSLCQVSGGIAERLQLNADDVFWNPLPLYHLSSHLPLNACRQIGATFVCQTHFEAGGALAEMERVKATVCYPAFPALTASLIDHPDFCTRDLSSLRLQLTIGAPDLLRKFAAAIPGARQIACYGLTECGGICTMSSPDDTLDQRVERVGRPLPGFAVRIADSDTLKDVPIGTRGEILIKGPIFSGYFKDVEQSAKVLLPDGWLRTGDVGWIDQDGQLAYADRIKDMLKIGGENVAAAEVESFLTRHPKIKMAQVVAAPDDRLVEVVAAYIELRFGETMSAEEVIEHCLGKIASYKVPRYVRFVEEWPMSATKIQKFRLPRDFKPEAKIDVKPQSIR</sequence>
<dbReference type="AlphaFoldDB" id="N1MK83"/>
<proteinExistence type="inferred from homology"/>
<dbReference type="Pfam" id="PF13193">
    <property type="entry name" value="AMP-binding_C"/>
    <property type="match status" value="1"/>
</dbReference>
<dbReference type="InterPro" id="IPR025110">
    <property type="entry name" value="AMP-bd_C"/>
</dbReference>
<dbReference type="Gene3D" id="3.30.300.30">
    <property type="match status" value="1"/>
</dbReference>
<dbReference type="EMBL" id="CAVK010000077">
    <property type="protein sequence ID" value="CCW17366.1"/>
    <property type="molecule type" value="Genomic_DNA"/>
</dbReference>
<dbReference type="Gene3D" id="3.40.50.12780">
    <property type="entry name" value="N-terminal domain of ligase-like"/>
    <property type="match status" value="1"/>
</dbReference>
<feature type="domain" description="AMP-binding enzyme C-terminal" evidence="4">
    <location>
        <begin position="455"/>
        <end position="527"/>
    </location>
</feature>
<dbReference type="Proteomes" id="UP000013201">
    <property type="component" value="Unassembled WGS sequence"/>
</dbReference>
<accession>N1MK83</accession>
<dbReference type="EC" id="6.2.1.3" evidence="5"/>
<evidence type="ECO:0000259" key="3">
    <source>
        <dbReference type="Pfam" id="PF00501"/>
    </source>
</evidence>
<evidence type="ECO:0000313" key="5">
    <source>
        <dbReference type="EMBL" id="CCW17366.1"/>
    </source>
</evidence>
<keyword evidence="2 5" id="KW-0436">Ligase</keyword>
<dbReference type="InterPro" id="IPR042099">
    <property type="entry name" value="ANL_N_sf"/>
</dbReference>
<evidence type="ECO:0000256" key="1">
    <source>
        <dbReference type="ARBA" id="ARBA00006432"/>
    </source>
</evidence>
<dbReference type="PANTHER" id="PTHR43201">
    <property type="entry name" value="ACYL-COA SYNTHETASE"/>
    <property type="match status" value="1"/>
</dbReference>
<protein>
    <submittedName>
        <fullName evidence="5">Long-chain-fatty-acid--CoA ligase</fullName>
        <ecNumber evidence="5">6.2.1.3</ecNumber>
    </submittedName>
</protein>
<dbReference type="InterPro" id="IPR045851">
    <property type="entry name" value="AMP-bd_C_sf"/>
</dbReference>
<comment type="similarity">
    <text evidence="1">Belongs to the ATP-dependent AMP-binding enzyme family.</text>
</comment>
<evidence type="ECO:0000313" key="6">
    <source>
        <dbReference type="Proteomes" id="UP000013201"/>
    </source>
</evidence>
<organism evidence="5 6">
    <name type="scientific">Sphingobium indicum BiD32</name>
    <dbReference type="NCBI Taxonomy" id="1301087"/>
    <lineage>
        <taxon>Bacteria</taxon>
        <taxon>Pseudomonadati</taxon>
        <taxon>Pseudomonadota</taxon>
        <taxon>Alphaproteobacteria</taxon>
        <taxon>Sphingomonadales</taxon>
        <taxon>Sphingomonadaceae</taxon>
        <taxon>Sphingobium</taxon>
    </lineage>
</organism>
<dbReference type="Pfam" id="PF00501">
    <property type="entry name" value="AMP-binding"/>
    <property type="match status" value="1"/>
</dbReference>
<reference evidence="6" key="2">
    <citation type="submission" date="2013-04" db="EMBL/GenBank/DDBJ databases">
        <title>Bisphenol A degrading Sphingobium sp. strain BiD32.</title>
        <authorList>
            <person name="Nielsen J.L."/>
            <person name="Zhou N.A."/>
            <person name="Kjeldal H."/>
        </authorList>
    </citation>
    <scope>NUCLEOTIDE SEQUENCE [LARGE SCALE GENOMIC DNA]</scope>
    <source>
        <strain evidence="6">BiD32</strain>
    </source>
</reference>
<gene>
    <name evidence="5" type="ORF">EBBID32_17050</name>
</gene>
<evidence type="ECO:0000259" key="4">
    <source>
        <dbReference type="Pfam" id="PF13193"/>
    </source>
</evidence>
<dbReference type="SUPFAM" id="SSF56801">
    <property type="entry name" value="Acetyl-CoA synthetase-like"/>
    <property type="match status" value="1"/>
</dbReference>
<keyword evidence="6" id="KW-1185">Reference proteome</keyword>